<dbReference type="AlphaFoldDB" id="A0A4Q6XUL6"/>
<dbReference type="Gene3D" id="2.40.50.40">
    <property type="match status" value="1"/>
</dbReference>
<sequence length="298" mass="35088">MNQIFLKFFSVVKTLSPWWRLKLGFYTVYLIFIQTMNTDGESVGERIAVNFLLGIVMISIIEVSQYCLQLLFSYRRYLKALLVGSANYIILAIIGYYILHESDNSVSAQIWNKDIEPSWQMFLGNFSKFYLTFVKYAVILTLLRQVLSFDRINVHEGKRIGSMVDKDNQGTGEVPTERPNQFEFFFDGHRTMKFKAGKEAYLIDISTIVYLEVKDEITTIYRVSGAPLEVKVPLSKFQEKLPEDRFFRIHKSRIIAIRYFLYETNGHVCMNYYEKKQLKLGSQKRYPQYKAWKEHNLL</sequence>
<dbReference type="SMART" id="SM00850">
    <property type="entry name" value="LytTR"/>
    <property type="match status" value="1"/>
</dbReference>
<accession>A0A4Q6XUL6</accession>
<keyword evidence="4" id="KW-1185">Reference proteome</keyword>
<evidence type="ECO:0000256" key="1">
    <source>
        <dbReference type="SAM" id="Phobius"/>
    </source>
</evidence>
<dbReference type="EMBL" id="SGIT01000001">
    <property type="protein sequence ID" value="RZF61332.1"/>
    <property type="molecule type" value="Genomic_DNA"/>
</dbReference>
<proteinExistence type="predicted"/>
<dbReference type="PROSITE" id="PS50930">
    <property type="entry name" value="HTH_LYTTR"/>
    <property type="match status" value="1"/>
</dbReference>
<evidence type="ECO:0000313" key="3">
    <source>
        <dbReference type="EMBL" id="RZF61332.1"/>
    </source>
</evidence>
<keyword evidence="1" id="KW-0812">Transmembrane</keyword>
<feature type="transmembrane region" description="Helical" evidence="1">
    <location>
        <begin position="80"/>
        <end position="99"/>
    </location>
</feature>
<comment type="caution">
    <text evidence="3">The sequence shown here is derived from an EMBL/GenBank/DDBJ whole genome shotgun (WGS) entry which is preliminary data.</text>
</comment>
<dbReference type="Proteomes" id="UP000292855">
    <property type="component" value="Unassembled WGS sequence"/>
</dbReference>
<evidence type="ECO:0000259" key="2">
    <source>
        <dbReference type="PROSITE" id="PS50930"/>
    </source>
</evidence>
<gene>
    <name evidence="3" type="ORF">EWE74_00345</name>
</gene>
<keyword evidence="1" id="KW-1133">Transmembrane helix</keyword>
<feature type="transmembrane region" description="Helical" evidence="1">
    <location>
        <begin position="119"/>
        <end position="143"/>
    </location>
</feature>
<organism evidence="3 4">
    <name type="scientific">Sphingobacterium corticibacterium</name>
    <dbReference type="NCBI Taxonomy" id="2484746"/>
    <lineage>
        <taxon>Bacteria</taxon>
        <taxon>Pseudomonadati</taxon>
        <taxon>Bacteroidota</taxon>
        <taxon>Sphingobacteriia</taxon>
        <taxon>Sphingobacteriales</taxon>
        <taxon>Sphingobacteriaceae</taxon>
        <taxon>Sphingobacterium</taxon>
    </lineage>
</organism>
<dbReference type="Pfam" id="PF04397">
    <property type="entry name" value="LytTR"/>
    <property type="match status" value="1"/>
</dbReference>
<dbReference type="GO" id="GO:0003677">
    <property type="term" value="F:DNA binding"/>
    <property type="evidence" value="ECO:0007669"/>
    <property type="project" value="InterPro"/>
</dbReference>
<reference evidence="3 4" key="1">
    <citation type="submission" date="2019-02" db="EMBL/GenBank/DDBJ databases">
        <authorList>
            <person name="Li Y."/>
        </authorList>
    </citation>
    <scope>NUCLEOTIDE SEQUENCE [LARGE SCALE GENOMIC DNA]</scope>
    <source>
        <strain evidence="3 4">30C10-4-7</strain>
    </source>
</reference>
<evidence type="ECO:0000313" key="4">
    <source>
        <dbReference type="Proteomes" id="UP000292855"/>
    </source>
</evidence>
<feature type="transmembrane region" description="Helical" evidence="1">
    <location>
        <begin position="21"/>
        <end position="37"/>
    </location>
</feature>
<feature type="transmembrane region" description="Helical" evidence="1">
    <location>
        <begin position="49"/>
        <end position="68"/>
    </location>
</feature>
<keyword evidence="1" id="KW-0472">Membrane</keyword>
<dbReference type="InterPro" id="IPR007492">
    <property type="entry name" value="LytTR_DNA-bd_dom"/>
</dbReference>
<dbReference type="OrthoDB" id="709168at2"/>
<feature type="domain" description="HTH LytTR-type" evidence="2">
    <location>
        <begin position="192"/>
        <end position="259"/>
    </location>
</feature>
<protein>
    <recommendedName>
        <fullName evidence="2">HTH LytTR-type domain-containing protein</fullName>
    </recommendedName>
</protein>
<name>A0A4Q6XUL6_9SPHI</name>